<organism evidence="2 3">
    <name type="scientific">Pseudoxanthomonas wuyuanensis</name>
    <dbReference type="NCBI Taxonomy" id="1073196"/>
    <lineage>
        <taxon>Bacteria</taxon>
        <taxon>Pseudomonadati</taxon>
        <taxon>Pseudomonadota</taxon>
        <taxon>Gammaproteobacteria</taxon>
        <taxon>Lysobacterales</taxon>
        <taxon>Lysobacteraceae</taxon>
        <taxon>Pseudoxanthomonas</taxon>
    </lineage>
</organism>
<dbReference type="PANTHER" id="PTHR40396:SF1">
    <property type="entry name" value="ATPASE AAA-TYPE CORE DOMAIN-CONTAINING PROTEIN"/>
    <property type="match status" value="1"/>
</dbReference>
<dbReference type="RefSeq" id="WP_162125855.1">
    <property type="nucleotide sequence ID" value="NZ_PDWU01000016.1"/>
</dbReference>
<dbReference type="Pfam" id="PF13304">
    <property type="entry name" value="AAA_21"/>
    <property type="match status" value="1"/>
</dbReference>
<accession>A0A286DF85</accession>
<evidence type="ECO:0000313" key="2">
    <source>
        <dbReference type="EMBL" id="SOD57249.1"/>
    </source>
</evidence>
<gene>
    <name evidence="2" type="ORF">SAMN06296416_11295</name>
</gene>
<feature type="domain" description="ATPase AAA-type core" evidence="1">
    <location>
        <begin position="47"/>
        <end position="344"/>
    </location>
</feature>
<protein>
    <recommendedName>
        <fullName evidence="1">ATPase AAA-type core domain-containing protein</fullName>
    </recommendedName>
</protein>
<proteinExistence type="predicted"/>
<dbReference type="Gene3D" id="3.40.50.300">
    <property type="entry name" value="P-loop containing nucleotide triphosphate hydrolases"/>
    <property type="match status" value="1"/>
</dbReference>
<sequence>MLLSISFCNFQSFKNEIALKLTLNKNSPVRGWQRLSPSGERVTTALGVFGANAAGKTAFLKPLAFLSWFISQSFSSEPSAKIPVTPHFSTPLNPTRIEIEADDREGVVWRYVLEVTRERVIHEALYKKQSRFKYVFVRDLADDGVSYEIKQQGFGFTPNEARKVRPNASLISTAVQYGVESAVHVADFFFATNINIHGRVSLGGALSVASELFGKNDAIRPAMISLLTSWDLGLSDVAIEELEYKKSDGSTQKIWTSFGKHQTKEGLTHHLPMEQESSGTQSAFFLLSRLLLVLHYGGVAAIDEMESDLHPNLLEPILELFDKESTNPHAAQILFTCHSSKVLDLLQKSQVYFIEKNDCESEAFRGDEIEGLRSDDNLRAKYESGALGAVPKV</sequence>
<dbReference type="Proteomes" id="UP000219374">
    <property type="component" value="Unassembled WGS sequence"/>
</dbReference>
<evidence type="ECO:0000313" key="3">
    <source>
        <dbReference type="Proteomes" id="UP000219374"/>
    </source>
</evidence>
<name>A0A286DF85_9GAMM</name>
<evidence type="ECO:0000259" key="1">
    <source>
        <dbReference type="Pfam" id="PF13304"/>
    </source>
</evidence>
<dbReference type="GO" id="GO:0005524">
    <property type="term" value="F:ATP binding"/>
    <property type="evidence" value="ECO:0007669"/>
    <property type="project" value="InterPro"/>
</dbReference>
<dbReference type="InterPro" id="IPR003959">
    <property type="entry name" value="ATPase_AAA_core"/>
</dbReference>
<dbReference type="SUPFAM" id="SSF52540">
    <property type="entry name" value="P-loop containing nucleoside triphosphate hydrolases"/>
    <property type="match status" value="1"/>
</dbReference>
<dbReference type="AlphaFoldDB" id="A0A286DF85"/>
<dbReference type="InterPro" id="IPR027417">
    <property type="entry name" value="P-loop_NTPase"/>
</dbReference>
<dbReference type="GO" id="GO:0016887">
    <property type="term" value="F:ATP hydrolysis activity"/>
    <property type="evidence" value="ECO:0007669"/>
    <property type="project" value="InterPro"/>
</dbReference>
<dbReference type="EMBL" id="OCND01000012">
    <property type="protein sequence ID" value="SOD57249.1"/>
    <property type="molecule type" value="Genomic_DNA"/>
</dbReference>
<keyword evidence="3" id="KW-1185">Reference proteome</keyword>
<reference evidence="2 3" key="1">
    <citation type="submission" date="2017-09" db="EMBL/GenBank/DDBJ databases">
        <authorList>
            <person name="Ehlers B."/>
            <person name="Leendertz F.H."/>
        </authorList>
    </citation>
    <scope>NUCLEOTIDE SEQUENCE [LARGE SCALE GENOMIC DNA]</scope>
    <source>
        <strain evidence="2 3">CGMCC 1.10978</strain>
    </source>
</reference>
<dbReference type="PANTHER" id="PTHR40396">
    <property type="entry name" value="ATPASE-LIKE PROTEIN"/>
    <property type="match status" value="1"/>
</dbReference>